<dbReference type="PANTHER" id="PTHR13622">
    <property type="entry name" value="THIAMIN PYROPHOSPHOKINASE"/>
    <property type="match status" value="1"/>
</dbReference>
<dbReference type="CDD" id="cd03676">
    <property type="entry name" value="NUDIX_Tnr3_like"/>
    <property type="match status" value="1"/>
</dbReference>
<sequence>MNGFVRTGPKPQDIKMWIARRSLTKQTYPGLLDNMVAGGMGFGHSPWYTILKESMEEATIPESIAQNAIPVGTISYIKISKDHVETQPETQIIYDLELPMDVIPTPCDTEVQGFRLWTMDEVLTAIRQGEFKPNCACVALHFMIQHAVLTPENEPEYLDIVQRLHRRLEYPGPKKWPTFAEVH</sequence>
<dbReference type="PANTHER" id="PTHR13622:SF8">
    <property type="entry name" value="THIAMIN PYROPHOSPHOKINASE 1"/>
    <property type="match status" value="1"/>
</dbReference>
<dbReference type="PROSITE" id="PS51462">
    <property type="entry name" value="NUDIX"/>
    <property type="match status" value="1"/>
</dbReference>
<dbReference type="Proteomes" id="UP000780801">
    <property type="component" value="Unassembled WGS sequence"/>
</dbReference>
<dbReference type="OrthoDB" id="10261522at2759"/>
<keyword evidence="3" id="KW-1185">Reference proteome</keyword>
<proteinExistence type="predicted"/>
<dbReference type="SUPFAM" id="SSF55811">
    <property type="entry name" value="Nudix"/>
    <property type="match status" value="1"/>
</dbReference>
<evidence type="ECO:0000313" key="2">
    <source>
        <dbReference type="EMBL" id="KAF9541339.1"/>
    </source>
</evidence>
<dbReference type="GO" id="GO:0044715">
    <property type="term" value="F:8-oxo-dGDP phosphatase activity"/>
    <property type="evidence" value="ECO:0007669"/>
    <property type="project" value="TreeGrafter"/>
</dbReference>
<gene>
    <name evidence="2" type="ORF">BGW38_009834</name>
</gene>
<evidence type="ECO:0000313" key="3">
    <source>
        <dbReference type="Proteomes" id="UP000780801"/>
    </source>
</evidence>
<dbReference type="AlphaFoldDB" id="A0A9P6K1D2"/>
<dbReference type="InterPro" id="IPR015797">
    <property type="entry name" value="NUDIX_hydrolase-like_dom_sf"/>
</dbReference>
<dbReference type="FunFam" id="3.90.79.10:FF:000019">
    <property type="entry name" value="Thiamin pyrophosphokinase, putative"/>
    <property type="match status" value="1"/>
</dbReference>
<accession>A0A9P6K1D2</accession>
<dbReference type="Gene3D" id="3.90.79.10">
    <property type="entry name" value="Nucleoside Triphosphate Pyrophosphohydrolase"/>
    <property type="match status" value="1"/>
</dbReference>
<evidence type="ECO:0000259" key="1">
    <source>
        <dbReference type="PROSITE" id="PS51462"/>
    </source>
</evidence>
<dbReference type="Pfam" id="PF00293">
    <property type="entry name" value="NUDIX"/>
    <property type="match status" value="1"/>
</dbReference>
<dbReference type="InterPro" id="IPR000086">
    <property type="entry name" value="NUDIX_hydrolase_dom"/>
</dbReference>
<organism evidence="2 3">
    <name type="scientific">Lunasporangiospora selenospora</name>
    <dbReference type="NCBI Taxonomy" id="979761"/>
    <lineage>
        <taxon>Eukaryota</taxon>
        <taxon>Fungi</taxon>
        <taxon>Fungi incertae sedis</taxon>
        <taxon>Mucoromycota</taxon>
        <taxon>Mortierellomycotina</taxon>
        <taxon>Mortierellomycetes</taxon>
        <taxon>Mortierellales</taxon>
        <taxon>Mortierellaceae</taxon>
        <taxon>Lunasporangiospora</taxon>
    </lineage>
</organism>
<reference evidence="2" key="1">
    <citation type="journal article" date="2020" name="Fungal Divers.">
        <title>Resolving the Mortierellaceae phylogeny through synthesis of multi-gene phylogenetics and phylogenomics.</title>
        <authorList>
            <person name="Vandepol N."/>
            <person name="Liber J."/>
            <person name="Desiro A."/>
            <person name="Na H."/>
            <person name="Kennedy M."/>
            <person name="Barry K."/>
            <person name="Grigoriev I.V."/>
            <person name="Miller A.N."/>
            <person name="O'Donnell K."/>
            <person name="Stajich J.E."/>
            <person name="Bonito G."/>
        </authorList>
    </citation>
    <scope>NUCLEOTIDE SEQUENCE</scope>
    <source>
        <strain evidence="2">KOD1015</strain>
    </source>
</reference>
<comment type="caution">
    <text evidence="2">The sequence shown here is derived from an EMBL/GenBank/DDBJ whole genome shotgun (WGS) entry which is preliminary data.</text>
</comment>
<feature type="domain" description="Nudix hydrolase" evidence="1">
    <location>
        <begin position="1"/>
        <end position="139"/>
    </location>
</feature>
<dbReference type="EMBL" id="JAABOA010007490">
    <property type="protein sequence ID" value="KAF9541339.1"/>
    <property type="molecule type" value="Genomic_DNA"/>
</dbReference>
<protein>
    <recommendedName>
        <fullName evidence="1">Nudix hydrolase domain-containing protein</fullName>
    </recommendedName>
</protein>
<name>A0A9P6K1D2_9FUNG</name>